<protein>
    <recommendedName>
        <fullName evidence="3">DUF4283 domain-containing protein</fullName>
    </recommendedName>
</protein>
<dbReference type="PANTHER" id="PTHR31286">
    <property type="entry name" value="GLYCINE-RICH CELL WALL STRUCTURAL PROTEIN 1.8-LIKE"/>
    <property type="match status" value="1"/>
</dbReference>
<organism evidence="1 2">
    <name type="scientific">Cinchona calisaya</name>
    <dbReference type="NCBI Taxonomy" id="153742"/>
    <lineage>
        <taxon>Eukaryota</taxon>
        <taxon>Viridiplantae</taxon>
        <taxon>Streptophyta</taxon>
        <taxon>Embryophyta</taxon>
        <taxon>Tracheophyta</taxon>
        <taxon>Spermatophyta</taxon>
        <taxon>Magnoliopsida</taxon>
        <taxon>eudicotyledons</taxon>
        <taxon>Gunneridae</taxon>
        <taxon>Pentapetalae</taxon>
        <taxon>asterids</taxon>
        <taxon>lamiids</taxon>
        <taxon>Gentianales</taxon>
        <taxon>Rubiaceae</taxon>
        <taxon>Cinchonoideae</taxon>
        <taxon>Cinchoneae</taxon>
        <taxon>Cinchona</taxon>
    </lineage>
</organism>
<evidence type="ECO:0000313" key="2">
    <source>
        <dbReference type="Proteomes" id="UP001630127"/>
    </source>
</evidence>
<gene>
    <name evidence="1" type="ORF">ACH5RR_023210</name>
</gene>
<dbReference type="Proteomes" id="UP001630127">
    <property type="component" value="Unassembled WGS sequence"/>
</dbReference>
<keyword evidence="2" id="KW-1185">Reference proteome</keyword>
<evidence type="ECO:0008006" key="3">
    <source>
        <dbReference type="Google" id="ProtNLM"/>
    </source>
</evidence>
<dbReference type="InterPro" id="IPR040256">
    <property type="entry name" value="At4g02000-like"/>
</dbReference>
<evidence type="ECO:0000313" key="1">
    <source>
        <dbReference type="EMBL" id="KAL3516308.1"/>
    </source>
</evidence>
<dbReference type="PANTHER" id="PTHR31286:SF178">
    <property type="entry name" value="DUF4283 DOMAIN-CONTAINING PROTEIN"/>
    <property type="match status" value="1"/>
</dbReference>
<proteinExistence type="predicted"/>
<sequence length="168" mass="19388">MVTMVMDNQILSLCQWLEGIGDSRSIFLKSSIWIQIWNLSIHWFTKKIGVKIGSVAGNVLRVIIPHNGSKDGKNIKVLVEVHISQPFLRETLVKSNGESRWVTFKYKKCTVDSLGKAGRMAMFWRKEVKFLNCNQIAFTIEIQIEDEEINQTWWLVGIYVSVDDKVKK</sequence>
<accession>A0ABD2ZB34</accession>
<dbReference type="AlphaFoldDB" id="A0ABD2ZB34"/>
<reference evidence="1 2" key="1">
    <citation type="submission" date="2024-11" db="EMBL/GenBank/DDBJ databases">
        <title>A near-complete genome assembly of Cinchona calisaya.</title>
        <authorList>
            <person name="Lian D.C."/>
            <person name="Zhao X.W."/>
            <person name="Wei L."/>
        </authorList>
    </citation>
    <scope>NUCLEOTIDE SEQUENCE [LARGE SCALE GENOMIC DNA]</scope>
    <source>
        <tissue evidence="1">Nenye</tissue>
    </source>
</reference>
<dbReference type="EMBL" id="JBJUIK010000010">
    <property type="protein sequence ID" value="KAL3516308.1"/>
    <property type="molecule type" value="Genomic_DNA"/>
</dbReference>
<name>A0ABD2ZB34_9GENT</name>
<comment type="caution">
    <text evidence="1">The sequence shown here is derived from an EMBL/GenBank/DDBJ whole genome shotgun (WGS) entry which is preliminary data.</text>
</comment>